<dbReference type="Gene3D" id="1.10.760.10">
    <property type="entry name" value="Cytochrome c-like domain"/>
    <property type="match status" value="1"/>
</dbReference>
<protein>
    <submittedName>
        <fullName evidence="13">Cytochrome c-2</fullName>
    </submittedName>
</protein>
<dbReference type="InterPro" id="IPR036909">
    <property type="entry name" value="Cyt_c-like_dom_sf"/>
</dbReference>
<evidence type="ECO:0000256" key="3">
    <source>
        <dbReference type="ARBA" id="ARBA00006488"/>
    </source>
</evidence>
<evidence type="ECO:0000259" key="12">
    <source>
        <dbReference type="PROSITE" id="PS51007"/>
    </source>
</evidence>
<gene>
    <name evidence="13" type="ORF">BDFB_011164</name>
</gene>
<comment type="subcellular location">
    <subcellularLocation>
        <location evidence="2">Mitochondrion intermembrane space</location>
    </subcellularLocation>
</comment>
<evidence type="ECO:0000256" key="9">
    <source>
        <dbReference type="PROSITE-ProRule" id="PRU00433"/>
    </source>
</evidence>
<accession>A0A482VFI4</accession>
<keyword evidence="11" id="KW-0679">Respiratory chain</keyword>
<name>A0A482VFI4_ASBVE</name>
<dbReference type="GO" id="GO:0009055">
    <property type="term" value="F:electron transfer activity"/>
    <property type="evidence" value="ECO:0007669"/>
    <property type="project" value="InterPro"/>
</dbReference>
<evidence type="ECO:0000256" key="2">
    <source>
        <dbReference type="ARBA" id="ARBA00004569"/>
    </source>
</evidence>
<dbReference type="InterPro" id="IPR002327">
    <property type="entry name" value="Cyt_c_1A/1B"/>
</dbReference>
<dbReference type="AlphaFoldDB" id="A0A482VFI4"/>
<dbReference type="GO" id="GO:0005758">
    <property type="term" value="C:mitochondrial intermembrane space"/>
    <property type="evidence" value="ECO:0007669"/>
    <property type="project" value="UniProtKB-SubCell"/>
</dbReference>
<evidence type="ECO:0000313" key="14">
    <source>
        <dbReference type="Proteomes" id="UP000292052"/>
    </source>
</evidence>
<dbReference type="PRINTS" id="PR00604">
    <property type="entry name" value="CYTCHRMECIAB"/>
</dbReference>
<dbReference type="Proteomes" id="UP000292052">
    <property type="component" value="Unassembled WGS sequence"/>
</dbReference>
<dbReference type="EMBL" id="QDEB01106595">
    <property type="protein sequence ID" value="RZB94422.1"/>
    <property type="molecule type" value="Genomic_DNA"/>
</dbReference>
<dbReference type="InterPro" id="IPR009056">
    <property type="entry name" value="Cyt_c-like_dom"/>
</dbReference>
<sequence>MGVPAGNAEKGKKLFVQRCAQCHTVEAGGKHKTGPNLHGLFGRKTGQAAGFAYTDANKQKGITWNKDTLFEYLENPKKYIPGTKMVFAGLKKPQERADLIAYLEESTK</sequence>
<evidence type="ECO:0000256" key="4">
    <source>
        <dbReference type="ARBA" id="ARBA00022448"/>
    </source>
</evidence>
<comment type="function">
    <text evidence="1 11">Electron carrier protein. The oxidized form of the cytochrome c heme group can accept an electron from the heme group of the cytochrome c1 subunit of cytochrome reductase. Cytochrome c then transfers this electron to the cytochrome oxidase complex, the final protein carrier in the mitochondrial electron-transport chain.</text>
</comment>
<evidence type="ECO:0000256" key="5">
    <source>
        <dbReference type="ARBA" id="ARBA00022617"/>
    </source>
</evidence>
<keyword evidence="11" id="KW-0496">Mitochondrion</keyword>
<dbReference type="SUPFAM" id="SSF46626">
    <property type="entry name" value="Cytochrome c"/>
    <property type="match status" value="1"/>
</dbReference>
<evidence type="ECO:0000256" key="7">
    <source>
        <dbReference type="ARBA" id="ARBA00022982"/>
    </source>
</evidence>
<dbReference type="Pfam" id="PF00034">
    <property type="entry name" value="Cytochrom_C"/>
    <property type="match status" value="1"/>
</dbReference>
<keyword evidence="6 9" id="KW-0479">Metal-binding</keyword>
<evidence type="ECO:0000256" key="11">
    <source>
        <dbReference type="RuleBase" id="RU004427"/>
    </source>
</evidence>
<reference evidence="13 14" key="1">
    <citation type="submission" date="2017-03" db="EMBL/GenBank/DDBJ databases">
        <title>Genome of the blue death feigning beetle - Asbolus verrucosus.</title>
        <authorList>
            <person name="Rider S.D."/>
        </authorList>
    </citation>
    <scope>NUCLEOTIDE SEQUENCE [LARGE SCALE GENOMIC DNA]</scope>
    <source>
        <strain evidence="13">Butters</strain>
        <tissue evidence="13">Head and leg muscle</tissue>
    </source>
</reference>
<dbReference type="PROSITE" id="PS51007">
    <property type="entry name" value="CYTC"/>
    <property type="match status" value="1"/>
</dbReference>
<dbReference type="STRING" id="1661398.A0A482VFI4"/>
<comment type="similarity">
    <text evidence="3 10">Belongs to the cytochrome c family.</text>
</comment>
<keyword evidence="7 11" id="KW-0249">Electron transport</keyword>
<keyword evidence="4 11" id="KW-0813">Transport</keyword>
<organism evidence="13 14">
    <name type="scientific">Asbolus verrucosus</name>
    <name type="common">Desert ironclad beetle</name>
    <dbReference type="NCBI Taxonomy" id="1661398"/>
    <lineage>
        <taxon>Eukaryota</taxon>
        <taxon>Metazoa</taxon>
        <taxon>Ecdysozoa</taxon>
        <taxon>Arthropoda</taxon>
        <taxon>Hexapoda</taxon>
        <taxon>Insecta</taxon>
        <taxon>Pterygota</taxon>
        <taxon>Neoptera</taxon>
        <taxon>Endopterygota</taxon>
        <taxon>Coleoptera</taxon>
        <taxon>Polyphaga</taxon>
        <taxon>Cucujiformia</taxon>
        <taxon>Tenebrionidae</taxon>
        <taxon>Pimeliinae</taxon>
        <taxon>Asbolus</taxon>
    </lineage>
</organism>
<comment type="caution">
    <text evidence="13">The sequence shown here is derived from an EMBL/GenBank/DDBJ whole genome shotgun (WGS) entry which is preliminary data.</text>
</comment>
<dbReference type="PANTHER" id="PTHR11961">
    <property type="entry name" value="CYTOCHROME C"/>
    <property type="match status" value="1"/>
</dbReference>
<proteinExistence type="inferred from homology"/>
<keyword evidence="14" id="KW-1185">Reference proteome</keyword>
<comment type="PTM">
    <text evidence="11">Binds 1 heme group per subunit.</text>
</comment>
<dbReference type="GO" id="GO:0020037">
    <property type="term" value="F:heme binding"/>
    <property type="evidence" value="ECO:0007669"/>
    <property type="project" value="InterPro"/>
</dbReference>
<keyword evidence="8 9" id="KW-0408">Iron</keyword>
<dbReference type="GO" id="GO:0046872">
    <property type="term" value="F:metal ion binding"/>
    <property type="evidence" value="ECO:0007669"/>
    <property type="project" value="UniProtKB-KW"/>
</dbReference>
<evidence type="ECO:0000256" key="10">
    <source>
        <dbReference type="RuleBase" id="RU004426"/>
    </source>
</evidence>
<dbReference type="FunFam" id="1.10.760.10:FF:000001">
    <property type="entry name" value="Cytochrome c iso-1"/>
    <property type="match status" value="1"/>
</dbReference>
<feature type="domain" description="Cytochrome c" evidence="12">
    <location>
        <begin position="6"/>
        <end position="107"/>
    </location>
</feature>
<evidence type="ECO:0000256" key="8">
    <source>
        <dbReference type="ARBA" id="ARBA00023004"/>
    </source>
</evidence>
<dbReference type="OrthoDB" id="449280at2759"/>
<evidence type="ECO:0000313" key="13">
    <source>
        <dbReference type="EMBL" id="RZB94422.1"/>
    </source>
</evidence>
<keyword evidence="5 9" id="KW-0349">Heme</keyword>
<evidence type="ECO:0000256" key="6">
    <source>
        <dbReference type="ARBA" id="ARBA00022723"/>
    </source>
</evidence>
<evidence type="ECO:0000256" key="1">
    <source>
        <dbReference type="ARBA" id="ARBA00002555"/>
    </source>
</evidence>